<accession>A0AAV5TRA2</accession>
<dbReference type="EMBL" id="BTSX01000004">
    <property type="protein sequence ID" value="GMS96861.1"/>
    <property type="molecule type" value="Genomic_DNA"/>
</dbReference>
<feature type="non-terminal residue" evidence="1">
    <location>
        <position position="990"/>
    </location>
</feature>
<comment type="caution">
    <text evidence="1">The sequence shown here is derived from an EMBL/GenBank/DDBJ whole genome shotgun (WGS) entry which is preliminary data.</text>
</comment>
<evidence type="ECO:0000313" key="1">
    <source>
        <dbReference type="EMBL" id="GMS96861.1"/>
    </source>
</evidence>
<dbReference type="PANTHER" id="PTHR31463">
    <property type="entry name" value="MACROPHAGE-EXPRESSED GENE 1 PROTEIN"/>
    <property type="match status" value="1"/>
</dbReference>
<gene>
    <name evidence="1" type="ORF">PENTCL1PPCAC_19036</name>
</gene>
<sequence>NEEPRCYTAFPTKPHEISLFKDWTANDLSRSCFVFPSVVPNLLSTWPKLELYAMLNLRFTDDIGMDLDHSKDKDWTLIISFTVEDFQSFQIGKSVFLFDQKKVGDEVVRGEVIVKYEEEGQDGVVFFRKFSISSNNGESLIDNLNLFENDKYSMKLTFKPATYTAKDITFFKKCELNFNILPNAITATPHHNKHTCDDQIKNSIFLKNEFMGVKEVFCSKKGWRGPDGKIIQPHDPGNDGSTSKPYERPMCFTLCSDNYRKVKDAYGKDSTPVKPKPDNSVSLTFKYKCENAAVKVTMGETPKFVSELTCTNSKWSGDGIELDLVKLSSGYKFDTECFGSFKFLKDNCISNDVKKANGCDELTLTNDEITCNPGFVLTLEGKIYKKLKVDKGMWKDDQGTDRGPADDTKDEKKPMCLSKCNEAHVSTTSAGEALTEAALYKWEQSSNGGELKCKDATDILFADIVAQGTIKPYFENWKCFSKDKWKSGSTDGKNLKSITDPAKLKVTSHCFKACDSSKIIDACEAADDCKPYKYNAVTHQLSCDVDYVLFVRKEGEKPEESVEMKNPLECTKKGWKEVGGTINPKFDHKTDKDVKLEVQCIDKCAMKFRENDAKDGNEFKRKYSHGTKQMTCDGTNIVEYQVGSKPKEKNPNDLQCVINEGWKVNGATLIKFATVGHWFTADCVPSCTPDLIKADCVGRVNCKPATFANDRITCTDTTTVLYQPSGNKLEYSDIECTKTSFKNGEKDDEKKIDVPRADLTTKIDVDCISKCDKQFVTPDPVAAIKPQGSNDGLNYKIQCPLGSLHYTTLTPKTTDAKTFYTAKNFVCDPTKGWSADDLEGGNNPFIKFEGSYYLNEATSGCFDFCENRFNDVALNDGKTEDCPRNKNVPEGTQLLPNCEEVKYDNGRKEISCEAGFTMRFGGEDFIQETLKCVEQGYQRTRVTSPLTYVLKFDNKKPEEKFDVYCFNNCHKELVTFNEVDGSEIDKTLND</sequence>
<name>A0AAV5TRA2_9BILA</name>
<reference evidence="1" key="1">
    <citation type="submission" date="2023-10" db="EMBL/GenBank/DDBJ databases">
        <title>Genome assembly of Pristionchus species.</title>
        <authorList>
            <person name="Yoshida K."/>
            <person name="Sommer R.J."/>
        </authorList>
    </citation>
    <scope>NUCLEOTIDE SEQUENCE</scope>
    <source>
        <strain evidence="1">RS0144</strain>
    </source>
</reference>
<dbReference type="GO" id="GO:0045087">
    <property type="term" value="P:innate immune response"/>
    <property type="evidence" value="ECO:0007669"/>
    <property type="project" value="UniProtKB-KW"/>
</dbReference>
<organism evidence="1 2">
    <name type="scientific">Pristionchus entomophagus</name>
    <dbReference type="NCBI Taxonomy" id="358040"/>
    <lineage>
        <taxon>Eukaryota</taxon>
        <taxon>Metazoa</taxon>
        <taxon>Ecdysozoa</taxon>
        <taxon>Nematoda</taxon>
        <taxon>Chromadorea</taxon>
        <taxon>Rhabditida</taxon>
        <taxon>Rhabditina</taxon>
        <taxon>Diplogasteromorpha</taxon>
        <taxon>Diplogasteroidea</taxon>
        <taxon>Neodiplogasteridae</taxon>
        <taxon>Pristionchus</taxon>
    </lineage>
</organism>
<keyword evidence="2" id="KW-1185">Reference proteome</keyword>
<dbReference type="Proteomes" id="UP001432027">
    <property type="component" value="Unassembled WGS sequence"/>
</dbReference>
<evidence type="ECO:0008006" key="3">
    <source>
        <dbReference type="Google" id="ProtNLM"/>
    </source>
</evidence>
<feature type="non-terminal residue" evidence="1">
    <location>
        <position position="1"/>
    </location>
</feature>
<evidence type="ECO:0000313" key="2">
    <source>
        <dbReference type="Proteomes" id="UP001432027"/>
    </source>
</evidence>
<protein>
    <recommendedName>
        <fullName evidence="3">Sushi domain-containing protein</fullName>
    </recommendedName>
</protein>
<dbReference type="GO" id="GO:0016020">
    <property type="term" value="C:membrane"/>
    <property type="evidence" value="ECO:0007669"/>
    <property type="project" value="UniProtKB-SubCell"/>
</dbReference>
<dbReference type="InterPro" id="IPR039707">
    <property type="entry name" value="MPEG1"/>
</dbReference>
<dbReference type="AlphaFoldDB" id="A0AAV5TRA2"/>
<proteinExistence type="predicted"/>
<dbReference type="PANTHER" id="PTHR31463:SF1">
    <property type="entry name" value="MACROPHAGE-EXPRESSED GENE 1 PROTEIN"/>
    <property type="match status" value="1"/>
</dbReference>